<dbReference type="GO" id="GO:0020002">
    <property type="term" value="C:host cell plasma membrane"/>
    <property type="evidence" value="ECO:0007669"/>
    <property type="project" value="UniProtKB-SubCell"/>
</dbReference>
<gene>
    <name evidence="3" type="ORF">BMW23_0146</name>
</gene>
<dbReference type="SUPFAM" id="SSF52540">
    <property type="entry name" value="P-loop containing nucleoside triphosphate hydrolases"/>
    <property type="match status" value="1"/>
</dbReference>
<dbReference type="SMART" id="SM00176">
    <property type="entry name" value="RAN"/>
    <property type="match status" value="1"/>
</dbReference>
<evidence type="ECO:0000313" key="3">
    <source>
        <dbReference type="EMBL" id="ATZ80205.1"/>
    </source>
</evidence>
<dbReference type="InterPro" id="IPR005225">
    <property type="entry name" value="Small_GTP-bd"/>
</dbReference>
<dbReference type="PROSITE" id="PS51421">
    <property type="entry name" value="RAS"/>
    <property type="match status" value="1"/>
</dbReference>
<evidence type="ECO:0000256" key="1">
    <source>
        <dbReference type="ARBA" id="ARBA00004112"/>
    </source>
</evidence>
<sequence length="192" mass="22400">MKKIVLKYIIVGDTCVGKTCILSSLMNEPDEEKCISTIGISLRQYNCKYNDKNININIWDTAGQERYNSLSKMYYRNSCCVILVFDVTNKKSFENLHLWINKVKAEIYDNYQLIIVGNKTDRDDRVVSYDEAKCFANNFDANYYETSKLNRENMKTMMTDSLDKSIEIFEDNANFSFAKKKQSEIKKSSCYC</sequence>
<dbReference type="NCBIfam" id="TIGR00231">
    <property type="entry name" value="small_GTP"/>
    <property type="match status" value="1"/>
</dbReference>
<dbReference type="Gene3D" id="3.40.50.300">
    <property type="entry name" value="P-loop containing nucleotide triphosphate hydrolases"/>
    <property type="match status" value="1"/>
</dbReference>
<organism evidence="3">
    <name type="scientific">Bodo saltans virus</name>
    <dbReference type="NCBI Taxonomy" id="2024608"/>
    <lineage>
        <taxon>Viruses</taxon>
        <taxon>Varidnaviria</taxon>
        <taxon>Bamfordvirae</taxon>
        <taxon>Nucleocytoviricota</taxon>
        <taxon>Megaviricetes</taxon>
        <taxon>Imitervirales</taxon>
        <taxon>Mimiviridae</taxon>
        <taxon>Klosneuvirinae</taxon>
        <taxon>Theiavirus</taxon>
        <taxon>Theiavirus salishense</taxon>
    </lineage>
</organism>
<proteinExistence type="predicted"/>
<dbReference type="SMART" id="SM00173">
    <property type="entry name" value="RAS"/>
    <property type="match status" value="1"/>
</dbReference>
<comment type="subcellular location">
    <subcellularLocation>
        <location evidence="1">Host cell membrane</location>
        <topology evidence="1">Lipid-anchor</topology>
        <orientation evidence="1">Cytoplasmic side</orientation>
    </subcellularLocation>
</comment>
<dbReference type="SMART" id="SM00174">
    <property type="entry name" value="RHO"/>
    <property type="match status" value="1"/>
</dbReference>
<keyword evidence="4" id="KW-1185">Reference proteome</keyword>
<dbReference type="InterPro" id="IPR027417">
    <property type="entry name" value="P-loop_NTPase"/>
</dbReference>
<dbReference type="EMBL" id="MF782455">
    <property type="protein sequence ID" value="ATZ80205.1"/>
    <property type="molecule type" value="Genomic_DNA"/>
</dbReference>
<evidence type="ECO:0000256" key="2">
    <source>
        <dbReference type="ARBA" id="ARBA00022741"/>
    </source>
</evidence>
<name>A0A2H4UTQ5_9VIRU</name>
<protein>
    <submittedName>
        <fullName evidence="3">Rab domain-containing protein</fullName>
    </submittedName>
</protein>
<dbReference type="GO" id="GO:0003924">
    <property type="term" value="F:GTPase activity"/>
    <property type="evidence" value="ECO:0007669"/>
    <property type="project" value="InterPro"/>
</dbReference>
<dbReference type="Pfam" id="PF00071">
    <property type="entry name" value="Ras"/>
    <property type="match status" value="1"/>
</dbReference>
<dbReference type="SMART" id="SM00175">
    <property type="entry name" value="RAB"/>
    <property type="match status" value="1"/>
</dbReference>
<dbReference type="GO" id="GO:0005525">
    <property type="term" value="F:GTP binding"/>
    <property type="evidence" value="ECO:0007669"/>
    <property type="project" value="InterPro"/>
</dbReference>
<accession>A0A2H4UTQ5</accession>
<dbReference type="PRINTS" id="PR00449">
    <property type="entry name" value="RASTRNSFRMNG"/>
</dbReference>
<dbReference type="PROSITE" id="PS51419">
    <property type="entry name" value="RAB"/>
    <property type="match status" value="1"/>
</dbReference>
<reference evidence="3" key="1">
    <citation type="journal article" date="2017" name="Elife">
        <title>The kinetoplastid-infecting Bodo saltans virus (BsV), a window into the most abundant giant viruses in the sea.</title>
        <authorList>
            <person name="Deeg C.M."/>
            <person name="Chow C.-E.T."/>
            <person name="Suttle C.A."/>
        </authorList>
    </citation>
    <scope>NUCLEOTIDE SEQUENCE</scope>
    <source>
        <strain evidence="3">NG1</strain>
    </source>
</reference>
<dbReference type="FunFam" id="3.40.50.300:FF:000808">
    <property type="entry name" value="Small GTP-binding protein, putative"/>
    <property type="match status" value="1"/>
</dbReference>
<dbReference type="CDD" id="cd00154">
    <property type="entry name" value="Rab"/>
    <property type="match status" value="1"/>
</dbReference>
<dbReference type="PANTHER" id="PTHR47978">
    <property type="match status" value="1"/>
</dbReference>
<keyword evidence="2" id="KW-0547">Nucleotide-binding</keyword>
<dbReference type="Proteomes" id="UP000240325">
    <property type="component" value="Segment"/>
</dbReference>
<dbReference type="InterPro" id="IPR001806">
    <property type="entry name" value="Small_GTPase"/>
</dbReference>
<evidence type="ECO:0000313" key="4">
    <source>
        <dbReference type="Proteomes" id="UP000240325"/>
    </source>
</evidence>